<protein>
    <submittedName>
        <fullName evidence="1">Uncharacterized protein</fullName>
    </submittedName>
</protein>
<evidence type="ECO:0000313" key="1">
    <source>
        <dbReference type="EMBL" id="SME15929.1"/>
    </source>
</evidence>
<reference evidence="2" key="1">
    <citation type="submission" date="2017-04" db="EMBL/GenBank/DDBJ databases">
        <authorList>
            <person name="Criscuolo A."/>
        </authorList>
    </citation>
    <scope>NUCLEOTIDE SEQUENCE [LARGE SCALE GENOMIC DNA]</scope>
</reference>
<accession>A0A1Y5ZZP5</accession>
<dbReference type="Proteomes" id="UP000194439">
    <property type="component" value="Unassembled WGS sequence"/>
</dbReference>
<proteinExistence type="predicted"/>
<dbReference type="RefSeq" id="WP_176374206.1">
    <property type="nucleotide sequence ID" value="NZ_FWZD01000055.1"/>
</dbReference>
<evidence type="ECO:0000313" key="2">
    <source>
        <dbReference type="Proteomes" id="UP000194439"/>
    </source>
</evidence>
<dbReference type="AlphaFoldDB" id="A0A1Y5ZZP5"/>
<name>A0A1Y5ZZP5_9BACI</name>
<dbReference type="EMBL" id="FWZD01000055">
    <property type="protein sequence ID" value="SME15929.1"/>
    <property type="molecule type" value="Genomic_DNA"/>
</dbReference>
<organism evidence="1 2">
    <name type="scientific">Bacillus mobilis</name>
    <dbReference type="NCBI Taxonomy" id="2026190"/>
    <lineage>
        <taxon>Bacteria</taxon>
        <taxon>Bacillati</taxon>
        <taxon>Bacillota</taxon>
        <taxon>Bacilli</taxon>
        <taxon>Bacillales</taxon>
        <taxon>Bacillaceae</taxon>
        <taxon>Bacillus</taxon>
        <taxon>Bacillus cereus group</taxon>
    </lineage>
</organism>
<gene>
    <name evidence="1" type="ORF">BACERE00185_03102</name>
</gene>
<sequence>MKLTDIKEDKSLWEKMNIEGVGKVLLVEESYYDGIVGLVEKAQEKINNFESVELEKCYSCEGKGVGLDWGDMAFWECETCGGTGELEIENSEEN</sequence>